<sequence length="253" mass="30285">MYSDNIELCFIEYLKSRGISVVKEFKEELKQEQLTLGGIKEQISIISEFHRKALGYTGVMNKRLDNNIGKTVERYRIYTKRLKKDLEIVRDCNNRSYFHEKLNKVGKKYLIRAEKCMDNLYKNNYVNLIVRSMDRVEMCLTDTYFDNLKKKEDIEVVNIKGCCYNMVEMDLAYFLNRIKRKGIDVNFNELIKEFCAYESLNDNSLQFILSIISYPYHFMKCCNRYRYNTKNWTEEQYVLKLDESMNEDGESLI</sequence>
<dbReference type="InterPro" id="IPR047175">
    <property type="entry name" value="CotS-like"/>
</dbReference>
<proteinExistence type="predicted"/>
<dbReference type="RefSeq" id="WP_406791704.1">
    <property type="nucleotide sequence ID" value="NZ_JBJHZX010000010.1"/>
</dbReference>
<gene>
    <name evidence="1" type="ORF">ACJDU8_08430</name>
</gene>
<accession>A0ABW8SJ16</accession>
<reference evidence="1 2" key="1">
    <citation type="submission" date="2024-11" db="EMBL/GenBank/DDBJ databases">
        <authorList>
            <person name="Heng Y.C."/>
            <person name="Lim A.C.H."/>
            <person name="Lee J.K.Y."/>
            <person name="Kittelmann S."/>
        </authorList>
    </citation>
    <scope>NUCLEOTIDE SEQUENCE [LARGE SCALE GENOMIC DNA]</scope>
    <source>
        <strain evidence="1 2">WILCCON 0269</strain>
    </source>
</reference>
<keyword evidence="1" id="KW-0946">Virion</keyword>
<dbReference type="Proteomes" id="UP001623660">
    <property type="component" value="Unassembled WGS sequence"/>
</dbReference>
<dbReference type="Gene3D" id="3.90.1200.10">
    <property type="match status" value="1"/>
</dbReference>
<dbReference type="EMBL" id="JBJHZX010000010">
    <property type="protein sequence ID" value="MFL0195588.1"/>
    <property type="molecule type" value="Genomic_DNA"/>
</dbReference>
<evidence type="ECO:0000313" key="1">
    <source>
        <dbReference type="EMBL" id="MFL0195588.1"/>
    </source>
</evidence>
<name>A0ABW8SJ16_9CLOT</name>
<organism evidence="1 2">
    <name type="scientific">Candidatus Clostridium eludens</name>
    <dbReference type="NCBI Taxonomy" id="3381663"/>
    <lineage>
        <taxon>Bacteria</taxon>
        <taxon>Bacillati</taxon>
        <taxon>Bacillota</taxon>
        <taxon>Clostridia</taxon>
        <taxon>Eubacteriales</taxon>
        <taxon>Clostridiaceae</taxon>
        <taxon>Clostridium</taxon>
    </lineage>
</organism>
<keyword evidence="1" id="KW-0167">Capsid protein</keyword>
<keyword evidence="2" id="KW-1185">Reference proteome</keyword>
<dbReference type="PANTHER" id="PTHR39179">
    <property type="entry name" value="SPORE COAT PROTEIN I"/>
    <property type="match status" value="1"/>
</dbReference>
<dbReference type="PANTHER" id="PTHR39179:SF1">
    <property type="entry name" value="SPORE COAT PROTEIN I"/>
    <property type="match status" value="1"/>
</dbReference>
<comment type="caution">
    <text evidence="1">The sequence shown here is derived from an EMBL/GenBank/DDBJ whole genome shotgun (WGS) entry which is preliminary data.</text>
</comment>
<protein>
    <submittedName>
        <fullName evidence="1">Spore coat protein</fullName>
    </submittedName>
</protein>
<evidence type="ECO:0000313" key="2">
    <source>
        <dbReference type="Proteomes" id="UP001623660"/>
    </source>
</evidence>